<organism evidence="4 6">
    <name type="scientific">Encephalitozoon hellem</name>
    <name type="common">Microsporidian parasite</name>
    <dbReference type="NCBI Taxonomy" id="27973"/>
    <lineage>
        <taxon>Eukaryota</taxon>
        <taxon>Fungi</taxon>
        <taxon>Fungi incertae sedis</taxon>
        <taxon>Microsporidia</taxon>
        <taxon>Unikaryonidae</taxon>
        <taxon>Encephalitozoon</taxon>
    </lineage>
</organism>
<feature type="transmembrane region" description="Helical" evidence="2">
    <location>
        <begin position="352"/>
        <end position="372"/>
    </location>
</feature>
<feature type="coiled-coil region" evidence="1">
    <location>
        <begin position="105"/>
        <end position="132"/>
    </location>
</feature>
<evidence type="ECO:0000256" key="1">
    <source>
        <dbReference type="SAM" id="Coils"/>
    </source>
</evidence>
<keyword evidence="6" id="KW-1185">Reference proteome</keyword>
<feature type="transmembrane region" description="Helical" evidence="2">
    <location>
        <begin position="404"/>
        <end position="424"/>
    </location>
</feature>
<feature type="transmembrane region" description="Helical" evidence="2">
    <location>
        <begin position="465"/>
        <end position="483"/>
    </location>
</feature>
<feature type="transmembrane region" description="Helical" evidence="2">
    <location>
        <begin position="313"/>
        <end position="331"/>
    </location>
</feature>
<feature type="transmembrane region" description="Helical" evidence="2">
    <location>
        <begin position="430"/>
        <end position="453"/>
    </location>
</feature>
<dbReference type="Proteomes" id="UP001217963">
    <property type="component" value="Chromosome V"/>
</dbReference>
<dbReference type="Pfam" id="PF07937">
    <property type="entry name" value="DUF1686"/>
    <property type="match status" value="1"/>
</dbReference>
<evidence type="ECO:0000313" key="4">
    <source>
        <dbReference type="EMBL" id="WEL37978.1"/>
    </source>
</evidence>
<proteinExistence type="predicted"/>
<keyword evidence="2" id="KW-1133">Transmembrane helix</keyword>
<keyword evidence="1" id="KW-0175">Coiled coil</keyword>
<protein>
    <submittedName>
        <fullName evidence="4">DUF1686 domain-containing protein</fullName>
    </submittedName>
</protein>
<dbReference type="Proteomes" id="UP001217963">
    <property type="component" value="Chromosome I"/>
</dbReference>
<evidence type="ECO:0000313" key="6">
    <source>
        <dbReference type="Proteomes" id="UP001217963"/>
    </source>
</evidence>
<feature type="transmembrane region" description="Helical" evidence="2">
    <location>
        <begin position="276"/>
        <end position="293"/>
    </location>
</feature>
<dbReference type="EMBL" id="CP119063">
    <property type="protein sequence ID" value="WEL37978.1"/>
    <property type="molecule type" value="Genomic_DNA"/>
</dbReference>
<evidence type="ECO:0000313" key="5">
    <source>
        <dbReference type="EMBL" id="WEL38725.1"/>
    </source>
</evidence>
<evidence type="ECO:0000313" key="3">
    <source>
        <dbReference type="EMBL" id="WEL37955.1"/>
    </source>
</evidence>
<keyword evidence="2" id="KW-0472">Membrane</keyword>
<evidence type="ECO:0000256" key="2">
    <source>
        <dbReference type="SAM" id="Phobius"/>
    </source>
</evidence>
<dbReference type="Proteomes" id="UP001217963">
    <property type="component" value="Chromosome II"/>
</dbReference>
<accession>A0ABY8CGI0</accession>
<keyword evidence="2" id="KW-0812">Transmembrane</keyword>
<dbReference type="EMBL" id="CP119066">
    <property type="protein sequence ID" value="WEL38725.1"/>
    <property type="molecule type" value="Genomic_DNA"/>
</dbReference>
<gene>
    <name evidence="3" type="ORF">PFJ87_01g02110</name>
    <name evidence="4" type="ORF">PFJ87_02g00140</name>
    <name evidence="5" type="ORF">PFJ87_05g01960</name>
</gene>
<sequence length="497" mass="55162">MDEVKNLLEEITETFEDKTRFDSDVNKSVRELLKRDLKKLLGISELLKQKETINSSLNSASSEKKAFFSDAFETIANVNGVFDSIVENISVDIEDLKGKNIGDIFPSLLKDLQEIEEELKTIQNKYGSSDRTEYSKKLMDVFKKSLREIESFLSKTDSLKKAPDSSIFDKAYRDTFNSCITNISNHTQELIGTRLSSGELKENLIEAVKRWANDEKCEEGCKGWDDLSKAIYELKDSLVNRSKEIVSSDVIENVRKIVQDDTSSGIVERVIQKIKGLEIGGVLIGLVIVLLVYCTMEETAESSTKSGKGLDRGLYYVSVIGGLVYLVWVVGSSYCYDEVDELMKGVESGTRWKGLTGVMSMVPIVVGVLSVGGESREGITMGMVSAGVVVAQHFVGDEIGWREIVAAAVGSGLVCVVYFDVMWNFLGNGVGLYCVWTLMVVFVCMLVGGRYMWRESFRIGAVLRYVVFMVTLVVSTAISWSGVCVCPSVSGYNREID</sequence>
<name>A0ABY8CGI0_ENCHE</name>
<dbReference type="EMBL" id="CP119062">
    <property type="protein sequence ID" value="WEL37955.1"/>
    <property type="molecule type" value="Genomic_DNA"/>
</dbReference>
<dbReference type="InterPro" id="IPR012468">
    <property type="entry name" value="DUF1686"/>
</dbReference>
<reference evidence="4 6" key="1">
    <citation type="submission" date="2023-02" db="EMBL/GenBank/DDBJ databases">
        <title>Encephalitozoon hellem ATCC 50451 complete genome.</title>
        <authorList>
            <person name="Mascarenhas dos Santos A.C."/>
            <person name="Julian A.T."/>
            <person name="Pombert J.-F."/>
        </authorList>
    </citation>
    <scope>NUCLEOTIDE SEQUENCE [LARGE SCALE GENOMIC DNA]</scope>
    <source>
        <strain evidence="4 6">ATCC 50451</strain>
    </source>
</reference>